<dbReference type="EMBL" id="ML213597">
    <property type="protein sequence ID" value="TFK40117.1"/>
    <property type="molecule type" value="Genomic_DNA"/>
</dbReference>
<dbReference type="PROSITE" id="PS00028">
    <property type="entry name" value="ZINC_FINGER_C2H2_1"/>
    <property type="match status" value="1"/>
</dbReference>
<feature type="region of interest" description="Disordered" evidence="2">
    <location>
        <begin position="106"/>
        <end position="144"/>
    </location>
</feature>
<keyword evidence="1" id="KW-0863">Zinc-finger</keyword>
<proteinExistence type="predicted"/>
<dbReference type="OrthoDB" id="654211at2759"/>
<feature type="domain" description="C2H2-type" evidence="3">
    <location>
        <begin position="147"/>
        <end position="175"/>
    </location>
</feature>
<dbReference type="Proteomes" id="UP000308652">
    <property type="component" value="Unassembled WGS sequence"/>
</dbReference>
<dbReference type="STRING" id="68775.A0A5C3M5F2"/>
<evidence type="ECO:0000259" key="3">
    <source>
        <dbReference type="PROSITE" id="PS50157"/>
    </source>
</evidence>
<name>A0A5C3M5F2_9AGAR</name>
<accession>A0A5C3M5F2</accession>
<keyword evidence="5" id="KW-1185">Reference proteome</keyword>
<keyword evidence="1" id="KW-0479">Metal-binding</keyword>
<evidence type="ECO:0000313" key="5">
    <source>
        <dbReference type="Proteomes" id="UP000308652"/>
    </source>
</evidence>
<organism evidence="4 5">
    <name type="scientific">Crucibulum laeve</name>
    <dbReference type="NCBI Taxonomy" id="68775"/>
    <lineage>
        <taxon>Eukaryota</taxon>
        <taxon>Fungi</taxon>
        <taxon>Dikarya</taxon>
        <taxon>Basidiomycota</taxon>
        <taxon>Agaricomycotina</taxon>
        <taxon>Agaricomycetes</taxon>
        <taxon>Agaricomycetidae</taxon>
        <taxon>Agaricales</taxon>
        <taxon>Agaricineae</taxon>
        <taxon>Nidulariaceae</taxon>
        <taxon>Crucibulum</taxon>
    </lineage>
</organism>
<evidence type="ECO:0000256" key="1">
    <source>
        <dbReference type="PROSITE-ProRule" id="PRU00042"/>
    </source>
</evidence>
<dbReference type="InterPro" id="IPR013087">
    <property type="entry name" value="Znf_C2H2_type"/>
</dbReference>
<dbReference type="GO" id="GO:0008270">
    <property type="term" value="F:zinc ion binding"/>
    <property type="evidence" value="ECO:0007669"/>
    <property type="project" value="UniProtKB-KW"/>
</dbReference>
<dbReference type="PROSITE" id="PS50157">
    <property type="entry name" value="ZINC_FINGER_C2H2_2"/>
    <property type="match status" value="1"/>
</dbReference>
<evidence type="ECO:0000313" key="4">
    <source>
        <dbReference type="EMBL" id="TFK40117.1"/>
    </source>
</evidence>
<keyword evidence="1" id="KW-0862">Zinc</keyword>
<sequence length="218" mass="24749">MSSVLSSSASISRSTSPILAEVEQRLYDDIMNALDDSKYLSTDDVPVSILEEPASLSEGDLYSDGKTLCEDITVDIIPSLAPTPQDALTPAPRVCKRSCNVEEDLSEEEDLEWKPTQRPSKRIKPLLSTTRKPTKRKSSTKRTSRAIRCSECSATFTRDADRRRHVDNIHKSKSEDQLREEHDDKVRRWCKGCNFVLSRLDARRRHETTCTAFLSMQE</sequence>
<evidence type="ECO:0000256" key="2">
    <source>
        <dbReference type="SAM" id="MobiDB-lite"/>
    </source>
</evidence>
<gene>
    <name evidence="4" type="ORF">BDQ12DRAFT_484181</name>
</gene>
<protein>
    <recommendedName>
        <fullName evidence="3">C2H2-type domain-containing protein</fullName>
    </recommendedName>
</protein>
<dbReference type="AlphaFoldDB" id="A0A5C3M5F2"/>
<feature type="compositionally biased region" description="Basic residues" evidence="2">
    <location>
        <begin position="132"/>
        <end position="144"/>
    </location>
</feature>
<reference evidence="4 5" key="1">
    <citation type="journal article" date="2019" name="Nat. Ecol. Evol.">
        <title>Megaphylogeny resolves global patterns of mushroom evolution.</title>
        <authorList>
            <person name="Varga T."/>
            <person name="Krizsan K."/>
            <person name="Foldi C."/>
            <person name="Dima B."/>
            <person name="Sanchez-Garcia M."/>
            <person name="Sanchez-Ramirez S."/>
            <person name="Szollosi G.J."/>
            <person name="Szarkandi J.G."/>
            <person name="Papp V."/>
            <person name="Albert L."/>
            <person name="Andreopoulos W."/>
            <person name="Angelini C."/>
            <person name="Antonin V."/>
            <person name="Barry K.W."/>
            <person name="Bougher N.L."/>
            <person name="Buchanan P."/>
            <person name="Buyck B."/>
            <person name="Bense V."/>
            <person name="Catcheside P."/>
            <person name="Chovatia M."/>
            <person name="Cooper J."/>
            <person name="Damon W."/>
            <person name="Desjardin D."/>
            <person name="Finy P."/>
            <person name="Geml J."/>
            <person name="Haridas S."/>
            <person name="Hughes K."/>
            <person name="Justo A."/>
            <person name="Karasinski D."/>
            <person name="Kautmanova I."/>
            <person name="Kiss B."/>
            <person name="Kocsube S."/>
            <person name="Kotiranta H."/>
            <person name="LaButti K.M."/>
            <person name="Lechner B.E."/>
            <person name="Liimatainen K."/>
            <person name="Lipzen A."/>
            <person name="Lukacs Z."/>
            <person name="Mihaltcheva S."/>
            <person name="Morgado L.N."/>
            <person name="Niskanen T."/>
            <person name="Noordeloos M.E."/>
            <person name="Ohm R.A."/>
            <person name="Ortiz-Santana B."/>
            <person name="Ovrebo C."/>
            <person name="Racz N."/>
            <person name="Riley R."/>
            <person name="Savchenko A."/>
            <person name="Shiryaev A."/>
            <person name="Soop K."/>
            <person name="Spirin V."/>
            <person name="Szebenyi C."/>
            <person name="Tomsovsky M."/>
            <person name="Tulloss R.E."/>
            <person name="Uehling J."/>
            <person name="Grigoriev I.V."/>
            <person name="Vagvolgyi C."/>
            <person name="Papp T."/>
            <person name="Martin F.M."/>
            <person name="Miettinen O."/>
            <person name="Hibbett D.S."/>
            <person name="Nagy L.G."/>
        </authorList>
    </citation>
    <scope>NUCLEOTIDE SEQUENCE [LARGE SCALE GENOMIC DNA]</scope>
    <source>
        <strain evidence="4 5">CBS 166.37</strain>
    </source>
</reference>